<reference evidence="2 3" key="1">
    <citation type="submission" date="2018-12" db="EMBL/GenBank/DDBJ databases">
        <title>Genome analysis provides insights into bioremediation potentialities of Halogeometricum borinquense strain N11.</title>
        <authorList>
            <person name="Najjari A."/>
            <person name="Youssef N."/>
            <person name="Fhoula I."/>
            <person name="Ben Dhia O."/>
            <person name="Mahjoubi M."/>
            <person name="Ouzari H.I."/>
            <person name="Cherif A."/>
        </authorList>
    </citation>
    <scope>NUCLEOTIDE SEQUENCE [LARGE SCALE GENOMIC DNA]</scope>
    <source>
        <strain evidence="2 3">N11</strain>
    </source>
</reference>
<dbReference type="Proteomes" id="UP000294028">
    <property type="component" value="Unassembled WGS sequence"/>
</dbReference>
<organism evidence="2 3">
    <name type="scientific">Halogeometricum borinquense</name>
    <dbReference type="NCBI Taxonomy" id="60847"/>
    <lineage>
        <taxon>Archaea</taxon>
        <taxon>Methanobacteriati</taxon>
        <taxon>Methanobacteriota</taxon>
        <taxon>Stenosarchaea group</taxon>
        <taxon>Halobacteria</taxon>
        <taxon>Halobacteriales</taxon>
        <taxon>Haloferacaceae</taxon>
        <taxon>Halogeometricum</taxon>
    </lineage>
</organism>
<protein>
    <recommendedName>
        <fullName evidence="4">TRAM domain-containing protein</fullName>
    </recommendedName>
</protein>
<sequence>MSAPTANKTEAYRRRKKHDARERLQRAAQYNVVIEEEPCESNSGNAKTPIEQVTTFVIPANFSLYRGQSVRVKIVDVGDSHALALAIAVLD</sequence>
<name>A0A482T5G3_9EURY</name>
<dbReference type="RefSeq" id="WP_129785933.1">
    <property type="nucleotide sequence ID" value="NZ_RZHH01000003.1"/>
</dbReference>
<dbReference type="EMBL" id="RZHH01000003">
    <property type="protein sequence ID" value="RYJ08107.1"/>
    <property type="molecule type" value="Genomic_DNA"/>
</dbReference>
<accession>A0A482T5G3</accession>
<gene>
    <name evidence="2" type="ORF">ELS19_16135</name>
</gene>
<evidence type="ECO:0008006" key="4">
    <source>
        <dbReference type="Google" id="ProtNLM"/>
    </source>
</evidence>
<feature type="region of interest" description="Disordered" evidence="1">
    <location>
        <begin position="1"/>
        <end position="21"/>
    </location>
</feature>
<evidence type="ECO:0000313" key="3">
    <source>
        <dbReference type="Proteomes" id="UP000294028"/>
    </source>
</evidence>
<evidence type="ECO:0000313" key="2">
    <source>
        <dbReference type="EMBL" id="RYJ08107.1"/>
    </source>
</evidence>
<comment type="caution">
    <text evidence="2">The sequence shown here is derived from an EMBL/GenBank/DDBJ whole genome shotgun (WGS) entry which is preliminary data.</text>
</comment>
<proteinExistence type="predicted"/>
<evidence type="ECO:0000256" key="1">
    <source>
        <dbReference type="SAM" id="MobiDB-lite"/>
    </source>
</evidence>
<dbReference type="AlphaFoldDB" id="A0A482T5G3"/>